<dbReference type="RefSeq" id="WP_062283683.1">
    <property type="nucleotide sequence ID" value="NZ_LTBC01000004.1"/>
</dbReference>
<dbReference type="SMART" id="SM00732">
    <property type="entry name" value="YqgFc"/>
    <property type="match status" value="1"/>
</dbReference>
<keyword evidence="4 5" id="KW-0378">Hydrolase</keyword>
<comment type="similarity">
    <text evidence="5">Belongs to the YqgF HJR family.</text>
</comment>
<evidence type="ECO:0000259" key="6">
    <source>
        <dbReference type="SMART" id="SM00732"/>
    </source>
</evidence>
<dbReference type="InterPro" id="IPR005227">
    <property type="entry name" value="YqgF"/>
</dbReference>
<reference evidence="7 8" key="1">
    <citation type="submission" date="2016-02" db="EMBL/GenBank/DDBJ databases">
        <title>Genome sequence of Moorella mulderi DSM 14980.</title>
        <authorList>
            <person name="Poehlein A."/>
            <person name="Daniel R."/>
        </authorList>
    </citation>
    <scope>NUCLEOTIDE SEQUENCE [LARGE SCALE GENOMIC DNA]</scope>
    <source>
        <strain evidence="7 8">DSM 14980</strain>
    </source>
</reference>
<accession>A0A151AXT3</accession>
<feature type="domain" description="YqgF/RNase H-like" evidence="6">
    <location>
        <begin position="1"/>
        <end position="101"/>
    </location>
</feature>
<dbReference type="EC" id="3.1.-.-" evidence="5"/>
<dbReference type="PANTHER" id="PTHR33317:SF4">
    <property type="entry name" value="POLYNUCLEOTIDYL TRANSFERASE, RIBONUCLEASE H-LIKE SUPERFAMILY PROTEIN"/>
    <property type="match status" value="1"/>
</dbReference>
<comment type="function">
    <text evidence="5">Could be a nuclease involved in processing of the 5'-end of pre-16S rRNA.</text>
</comment>
<dbReference type="EMBL" id="LTBC01000004">
    <property type="protein sequence ID" value="KYH32380.1"/>
    <property type="molecule type" value="Genomic_DNA"/>
</dbReference>
<comment type="caution">
    <text evidence="7">The sequence shown here is derived from an EMBL/GenBank/DDBJ whole genome shotgun (WGS) entry which is preliminary data.</text>
</comment>
<dbReference type="OrthoDB" id="9796140at2"/>
<dbReference type="HAMAP" id="MF_00651">
    <property type="entry name" value="Nuclease_YqgF"/>
    <property type="match status" value="1"/>
</dbReference>
<evidence type="ECO:0000313" key="7">
    <source>
        <dbReference type="EMBL" id="KYH32380.1"/>
    </source>
</evidence>
<gene>
    <name evidence="7" type="primary">yrrK</name>
    <name evidence="7" type="ORF">MOMUL_16020</name>
</gene>
<organism evidence="7 8">
    <name type="scientific">Moorella mulderi DSM 14980</name>
    <dbReference type="NCBI Taxonomy" id="1122241"/>
    <lineage>
        <taxon>Bacteria</taxon>
        <taxon>Bacillati</taxon>
        <taxon>Bacillota</taxon>
        <taxon>Clostridia</taxon>
        <taxon>Neomoorellales</taxon>
        <taxon>Neomoorellaceae</taxon>
        <taxon>Neomoorella</taxon>
    </lineage>
</organism>
<protein>
    <recommendedName>
        <fullName evidence="5">Putative pre-16S rRNA nuclease</fullName>
        <ecNumber evidence="5">3.1.-.-</ecNumber>
    </recommendedName>
</protein>
<dbReference type="InterPro" id="IPR006641">
    <property type="entry name" value="YqgF/RNaseH-like_dom"/>
</dbReference>
<proteinExistence type="inferred from homology"/>
<evidence type="ECO:0000256" key="4">
    <source>
        <dbReference type="ARBA" id="ARBA00022801"/>
    </source>
</evidence>
<evidence type="ECO:0000256" key="1">
    <source>
        <dbReference type="ARBA" id="ARBA00022490"/>
    </source>
</evidence>
<sequence length="140" mass="15156">MRIMGLDVGSKTIGVAVSDPLGWTAQGVTTIRRKSTAADVETLKQLVARYGVEEVVVGLPRNMNGTFGPRAGEARAFAARLEADLGLPVHLYDERLTTVAADKILLEADLSRRRRRAVVDQVAASIILQGYLDRRGQNGV</sequence>
<dbReference type="AlphaFoldDB" id="A0A151AXT3"/>
<dbReference type="Proteomes" id="UP000075670">
    <property type="component" value="Unassembled WGS sequence"/>
</dbReference>
<keyword evidence="8" id="KW-1185">Reference proteome</keyword>
<dbReference type="PANTHER" id="PTHR33317">
    <property type="entry name" value="POLYNUCLEOTIDYL TRANSFERASE, RIBONUCLEASE H-LIKE SUPERFAMILY PROTEIN"/>
    <property type="match status" value="1"/>
</dbReference>
<keyword evidence="3 5" id="KW-0540">Nuclease</keyword>
<dbReference type="Gene3D" id="3.30.420.140">
    <property type="entry name" value="YqgF/RNase H-like domain"/>
    <property type="match status" value="1"/>
</dbReference>
<dbReference type="SUPFAM" id="SSF53098">
    <property type="entry name" value="Ribonuclease H-like"/>
    <property type="match status" value="1"/>
</dbReference>
<dbReference type="Pfam" id="PF03652">
    <property type="entry name" value="RuvX"/>
    <property type="match status" value="1"/>
</dbReference>
<dbReference type="GO" id="GO:0000967">
    <property type="term" value="P:rRNA 5'-end processing"/>
    <property type="evidence" value="ECO:0007669"/>
    <property type="project" value="UniProtKB-UniRule"/>
</dbReference>
<dbReference type="GO" id="GO:0016788">
    <property type="term" value="F:hydrolase activity, acting on ester bonds"/>
    <property type="evidence" value="ECO:0007669"/>
    <property type="project" value="UniProtKB-UniRule"/>
</dbReference>
<name>A0A151AXT3_9FIRM</name>
<evidence type="ECO:0000256" key="5">
    <source>
        <dbReference type="HAMAP-Rule" id="MF_00651"/>
    </source>
</evidence>
<dbReference type="GO" id="GO:0005829">
    <property type="term" value="C:cytosol"/>
    <property type="evidence" value="ECO:0007669"/>
    <property type="project" value="TreeGrafter"/>
</dbReference>
<keyword evidence="2 5" id="KW-0690">Ribosome biogenesis</keyword>
<evidence type="ECO:0000256" key="3">
    <source>
        <dbReference type="ARBA" id="ARBA00022722"/>
    </source>
</evidence>
<dbReference type="PATRIC" id="fig|1122241.3.peg.1687"/>
<comment type="subcellular location">
    <subcellularLocation>
        <location evidence="5">Cytoplasm</location>
    </subcellularLocation>
</comment>
<dbReference type="InterPro" id="IPR037027">
    <property type="entry name" value="YqgF/RNaseH-like_dom_sf"/>
</dbReference>
<dbReference type="InterPro" id="IPR012337">
    <property type="entry name" value="RNaseH-like_sf"/>
</dbReference>
<evidence type="ECO:0000313" key="8">
    <source>
        <dbReference type="Proteomes" id="UP000075670"/>
    </source>
</evidence>
<dbReference type="NCBIfam" id="TIGR00250">
    <property type="entry name" value="RNAse_H_YqgF"/>
    <property type="match status" value="1"/>
</dbReference>
<evidence type="ECO:0000256" key="2">
    <source>
        <dbReference type="ARBA" id="ARBA00022517"/>
    </source>
</evidence>
<dbReference type="GO" id="GO:0004518">
    <property type="term" value="F:nuclease activity"/>
    <property type="evidence" value="ECO:0007669"/>
    <property type="project" value="UniProtKB-KW"/>
</dbReference>
<dbReference type="CDD" id="cd16964">
    <property type="entry name" value="YqgF"/>
    <property type="match status" value="1"/>
</dbReference>
<keyword evidence="1 5" id="KW-0963">Cytoplasm</keyword>